<evidence type="ECO:0000313" key="2">
    <source>
        <dbReference type="Proteomes" id="UP000308707"/>
    </source>
</evidence>
<dbReference type="Proteomes" id="UP000308707">
    <property type="component" value="Unassembled WGS sequence"/>
</dbReference>
<organism evidence="1 2">
    <name type="scientific">Luteimonas gilva</name>
    <dbReference type="NCBI Taxonomy" id="2572684"/>
    <lineage>
        <taxon>Bacteria</taxon>
        <taxon>Pseudomonadati</taxon>
        <taxon>Pseudomonadota</taxon>
        <taxon>Gammaproteobacteria</taxon>
        <taxon>Lysobacterales</taxon>
        <taxon>Lysobacteraceae</taxon>
        <taxon>Luteimonas</taxon>
    </lineage>
</organism>
<dbReference type="AlphaFoldDB" id="A0A4U5JX40"/>
<evidence type="ECO:0008006" key="3">
    <source>
        <dbReference type="Google" id="ProtNLM"/>
    </source>
</evidence>
<protein>
    <recommendedName>
        <fullName evidence="3">AsmA family protein</fullName>
    </recommendedName>
</protein>
<sequence>MSRRIRIWLVAIAVLVLLGLLALRWFAQPDRVASLLLSRAGDALGLEIAASGASEYRLLGTPMIAVRDVVAKQPGASAPLLRAKRIYLTLPWSTIRARGADLTVERIELDEPQLDVAALQRWLASRPPSETKIPILTDGLRIGRGRAFGEGWALEDLDLSLPSLHPDRRVRASASGAFALDGARLPFDLRIALTEPAANAGLGIAGRIAVESSGWKLPMSPVLSGRLHSGADGIGLDRMKLGANARYLAKDTDLPFVFGLAGPLRYREGGIAVAPLGAVVHGEGAVPNLNSHGRLSFGDGLSLRLSGKLAEWPQAWPALPAPVGASESPLPFVLDYAGKADFSDIAALDLQRDATKFAGRFRLPDIATWIDAGSNGSPLPPLDGRLSTPAMEVSGAHLEGVEIEIEDPAIAEPATR</sequence>
<accession>A0A4U5JX40</accession>
<gene>
    <name evidence="1" type="ORF">FCE95_13525</name>
</gene>
<proteinExistence type="predicted"/>
<dbReference type="RefSeq" id="WP_137267509.1">
    <property type="nucleotide sequence ID" value="NZ_SZUA01000002.1"/>
</dbReference>
<reference evidence="1 2" key="1">
    <citation type="submission" date="2019-04" db="EMBL/GenBank/DDBJ databases">
        <title>Reference strain of H23.</title>
        <authorList>
            <person name="Luo X."/>
        </authorList>
    </citation>
    <scope>NUCLEOTIDE SEQUENCE [LARGE SCALE GENOMIC DNA]</scope>
    <source>
        <strain evidence="1 2">H23</strain>
    </source>
</reference>
<evidence type="ECO:0000313" key="1">
    <source>
        <dbReference type="EMBL" id="TKR31079.1"/>
    </source>
</evidence>
<comment type="caution">
    <text evidence="1">The sequence shown here is derived from an EMBL/GenBank/DDBJ whole genome shotgun (WGS) entry which is preliminary data.</text>
</comment>
<dbReference type="OrthoDB" id="5965899at2"/>
<keyword evidence="2" id="KW-1185">Reference proteome</keyword>
<dbReference type="EMBL" id="SZUA01000002">
    <property type="protein sequence ID" value="TKR31079.1"/>
    <property type="molecule type" value="Genomic_DNA"/>
</dbReference>
<name>A0A4U5JX40_9GAMM</name>